<dbReference type="STRING" id="640512.BC1003_1609"/>
<dbReference type="eggNOG" id="ENOG5030X4N">
    <property type="taxonomic scope" value="Bacteria"/>
</dbReference>
<sequence>MASRMIHDKIPHNVRVNNAAADEAMLRAMYKSAARAQRSKTADAVAPSVVGLKGITPSTKGIAAKARFARLAKVAKATADGLNAIETIRNSEQAASNPELAALVNDPRFLATIQKVVAKIAKEVNELTTVNSDEPKATVSPLTSHRMSQEERVLHAQRLAASQLGAADSGPVITAEDMERVARARAKLSRLKTAEVLGDAGDIVRAQFGQEPRAYDGDDMCRLMDKLEGKFK</sequence>
<name>E1T7E9_BURSG</name>
<proteinExistence type="predicted"/>
<dbReference type="EMBL" id="CP002217">
    <property type="protein sequence ID" value="ADN57579.1"/>
    <property type="molecule type" value="Genomic_DNA"/>
</dbReference>
<reference evidence="1" key="1">
    <citation type="submission" date="2010-09" db="EMBL/GenBank/DDBJ databases">
        <title>Complete sequence of chromosome1 of Burkholderia sp. CCGE1003.</title>
        <authorList>
            <consortium name="US DOE Joint Genome Institute"/>
            <person name="Lucas S."/>
            <person name="Copeland A."/>
            <person name="Lapidus A."/>
            <person name="Cheng J.-F."/>
            <person name="Bruce D."/>
            <person name="Goodwin L."/>
            <person name="Pitluck S."/>
            <person name="Daligault H."/>
            <person name="Davenport K."/>
            <person name="Detter J.C."/>
            <person name="Han C."/>
            <person name="Tapia R."/>
            <person name="Land M."/>
            <person name="Hauser L."/>
            <person name="Jeffries C."/>
            <person name="Kyrpides N."/>
            <person name="Ivanova N."/>
            <person name="Ovchinnikova G."/>
            <person name="Martinez-Romero E."/>
            <person name="Rogel M.A."/>
            <person name="Auchtung J."/>
            <person name="Tiedje J.M."/>
            <person name="Woyke T."/>
        </authorList>
    </citation>
    <scope>NUCLEOTIDE SEQUENCE</scope>
    <source>
        <strain evidence="1">CCGE1003</strain>
    </source>
</reference>
<dbReference type="AlphaFoldDB" id="E1T7E9"/>
<accession>E1T7E9</accession>
<dbReference type="KEGG" id="bgf:BC1003_1609"/>
<dbReference type="HOGENOM" id="CLU_1192999_0_0_4"/>
<gene>
    <name evidence="1" type="ordered locus">BC1003_1609</name>
</gene>
<protein>
    <submittedName>
        <fullName evidence="1">Uncharacterized protein</fullName>
    </submittedName>
</protein>
<organism evidence="1">
    <name type="scientific">Burkholderia sp. (strain CCGE1003)</name>
    <dbReference type="NCBI Taxonomy" id="640512"/>
    <lineage>
        <taxon>Bacteria</taxon>
        <taxon>Pseudomonadati</taxon>
        <taxon>Pseudomonadota</taxon>
        <taxon>Betaproteobacteria</taxon>
        <taxon>Burkholderiales</taxon>
        <taxon>Burkholderiaceae</taxon>
        <taxon>Burkholderia</taxon>
    </lineage>
</organism>
<evidence type="ECO:0000313" key="1">
    <source>
        <dbReference type="EMBL" id="ADN57579.1"/>
    </source>
</evidence>